<dbReference type="RefSeq" id="WP_173085571.1">
    <property type="nucleotide sequence ID" value="NZ_BAABJB010000074.1"/>
</dbReference>
<evidence type="ECO:0000313" key="1">
    <source>
        <dbReference type="EMBL" id="GFJ96075.1"/>
    </source>
</evidence>
<proteinExistence type="predicted"/>
<dbReference type="Proteomes" id="UP000482960">
    <property type="component" value="Unassembled WGS sequence"/>
</dbReference>
<gene>
    <name evidence="1" type="ORF">Prum_097170</name>
</gene>
<dbReference type="InterPro" id="IPR058532">
    <property type="entry name" value="YjbR/MT2646/Rv2570-like"/>
</dbReference>
<evidence type="ECO:0000313" key="2">
    <source>
        <dbReference type="Proteomes" id="UP000482960"/>
    </source>
</evidence>
<organism evidence="1 2">
    <name type="scientific">Phytohabitans rumicis</name>
    <dbReference type="NCBI Taxonomy" id="1076125"/>
    <lineage>
        <taxon>Bacteria</taxon>
        <taxon>Bacillati</taxon>
        <taxon>Actinomycetota</taxon>
        <taxon>Actinomycetes</taxon>
        <taxon>Micromonosporales</taxon>
        <taxon>Micromonosporaceae</taxon>
    </lineage>
</organism>
<sequence>MATLEETARLALALPEVSEGERHGHRTWSVAGKGFAWERPFSKADIRRFGDEAPPEGPILAVRVEDLGEKEAVLAAQPAAFFTIPHFNGYAAVLIQLRKVTKAALRDALVDGWLACAPPKLADEFLKGRS</sequence>
<dbReference type="EMBL" id="BLPG01000002">
    <property type="protein sequence ID" value="GFJ96075.1"/>
    <property type="molecule type" value="Genomic_DNA"/>
</dbReference>
<keyword evidence="2" id="KW-1185">Reference proteome</keyword>
<protein>
    <recommendedName>
        <fullName evidence="3">MmcQ/YjbR family DNA-binding protein</fullName>
    </recommendedName>
</protein>
<evidence type="ECO:0008006" key="3">
    <source>
        <dbReference type="Google" id="ProtNLM"/>
    </source>
</evidence>
<dbReference type="AlphaFoldDB" id="A0A6V8LTJ3"/>
<dbReference type="Pfam" id="PF04237">
    <property type="entry name" value="YjbR"/>
    <property type="match status" value="1"/>
</dbReference>
<reference evidence="1 2" key="2">
    <citation type="submission" date="2020-03" db="EMBL/GenBank/DDBJ databases">
        <authorList>
            <person name="Ichikawa N."/>
            <person name="Kimura A."/>
            <person name="Kitahashi Y."/>
            <person name="Uohara A."/>
        </authorList>
    </citation>
    <scope>NUCLEOTIDE SEQUENCE [LARGE SCALE GENOMIC DNA]</scope>
    <source>
        <strain evidence="1 2">NBRC 108638</strain>
    </source>
</reference>
<comment type="caution">
    <text evidence="1">The sequence shown here is derived from an EMBL/GenBank/DDBJ whole genome shotgun (WGS) entry which is preliminary data.</text>
</comment>
<accession>A0A6V8LTJ3</accession>
<name>A0A6V8LTJ3_9ACTN</name>
<reference evidence="1 2" key="1">
    <citation type="submission" date="2020-03" db="EMBL/GenBank/DDBJ databases">
        <title>Whole genome shotgun sequence of Phytohabitans rumicis NBRC 108638.</title>
        <authorList>
            <person name="Komaki H."/>
            <person name="Tamura T."/>
        </authorList>
    </citation>
    <scope>NUCLEOTIDE SEQUENCE [LARGE SCALE GENOMIC DNA]</scope>
    <source>
        <strain evidence="1 2">NBRC 108638</strain>
    </source>
</reference>